<dbReference type="RefSeq" id="WP_052748019.1">
    <property type="nucleotide sequence ID" value="NZ_BJNC01000026.1"/>
</dbReference>
<feature type="transmembrane region" description="Helical" evidence="1">
    <location>
        <begin position="108"/>
        <end position="128"/>
    </location>
</feature>
<dbReference type="GO" id="GO:0016020">
    <property type="term" value="C:membrane"/>
    <property type="evidence" value="ECO:0007669"/>
    <property type="project" value="InterPro"/>
</dbReference>
<keyword evidence="1" id="KW-1133">Transmembrane helix</keyword>
<keyword evidence="1" id="KW-0812">Transmembrane</keyword>
<organism evidence="2 4">
    <name type="scientific">Brevundimonas diminuta</name>
    <name type="common">Pseudomonas diminuta</name>
    <dbReference type="NCBI Taxonomy" id="293"/>
    <lineage>
        <taxon>Bacteria</taxon>
        <taxon>Pseudomonadati</taxon>
        <taxon>Pseudomonadota</taxon>
        <taxon>Alphaproteobacteria</taxon>
        <taxon>Caulobacterales</taxon>
        <taxon>Caulobacteraceae</taxon>
        <taxon>Brevundimonas</taxon>
    </lineage>
</organism>
<dbReference type="KEGG" id="bdm:EQG53_12445"/>
<evidence type="ECO:0000256" key="1">
    <source>
        <dbReference type="SAM" id="Phobius"/>
    </source>
</evidence>
<dbReference type="GO" id="GO:0015097">
    <property type="term" value="F:mercury ion transmembrane transporter activity"/>
    <property type="evidence" value="ECO:0007669"/>
    <property type="project" value="InterPro"/>
</dbReference>
<feature type="transmembrane region" description="Helical" evidence="1">
    <location>
        <begin position="26"/>
        <end position="53"/>
    </location>
</feature>
<proteinExistence type="predicted"/>
<dbReference type="InterPro" id="IPR004891">
    <property type="entry name" value="Mercury-R_MerC"/>
</dbReference>
<dbReference type="Pfam" id="PF03203">
    <property type="entry name" value="MerC"/>
    <property type="match status" value="1"/>
</dbReference>
<accession>A0A410NYT9</accession>
<evidence type="ECO:0000313" key="5">
    <source>
        <dbReference type="Proteomes" id="UP000596117"/>
    </source>
</evidence>
<reference evidence="3 5" key="2">
    <citation type="submission" date="2020-12" db="EMBL/GenBank/DDBJ databases">
        <title>FDA dAtabase for Regulatory Grade micrObial Sequences (FDA-ARGOS): Supporting development and validation of Infectious Disease Dx tests.</title>
        <authorList>
            <person name="Kerrigan L."/>
            <person name="Long C."/>
            <person name="Tallon L."/>
            <person name="Sadzewicz L."/>
            <person name="Zhao X."/>
            <person name="Boylan J."/>
            <person name="Ott S."/>
            <person name="Bowen H."/>
            <person name="Vavikolanu K."/>
            <person name="Mehta A."/>
            <person name="Aluvathingal J."/>
            <person name="Nadendla S."/>
            <person name="Yan Y."/>
            <person name="Sichtig H."/>
        </authorList>
    </citation>
    <scope>NUCLEOTIDE SEQUENCE [LARGE SCALE GENOMIC DNA]</scope>
    <source>
        <strain evidence="3 5">FDAARGOS_1026</strain>
    </source>
</reference>
<feature type="transmembrane region" description="Helical" evidence="1">
    <location>
        <begin position="59"/>
        <end position="77"/>
    </location>
</feature>
<evidence type="ECO:0000313" key="2">
    <source>
        <dbReference type="EMBL" id="QAT15100.1"/>
    </source>
</evidence>
<feature type="transmembrane region" description="Helical" evidence="1">
    <location>
        <begin position="84"/>
        <end position="102"/>
    </location>
</feature>
<dbReference type="EMBL" id="CP066026">
    <property type="protein sequence ID" value="QQB87517.1"/>
    <property type="molecule type" value="Genomic_DNA"/>
</dbReference>
<dbReference type="EMBL" id="CP035093">
    <property type="protein sequence ID" value="QAT15100.1"/>
    <property type="molecule type" value="Genomic_DNA"/>
</dbReference>
<reference evidence="2 4" key="1">
    <citation type="submission" date="2019-01" db="EMBL/GenBank/DDBJ databases">
        <title>Brevundimonas diminuta Genome sequencing and assembly.</title>
        <authorList>
            <person name="Chen H."/>
        </authorList>
    </citation>
    <scope>NUCLEOTIDE SEQUENCE [LARGE SCALE GENOMIC DNA]</scope>
    <source>
        <strain evidence="2">ATCC</strain>
        <strain evidence="4">ATCC(B) 19146</strain>
    </source>
</reference>
<name>A0A410NYT9_BREDI</name>
<keyword evidence="1" id="KW-0472">Membrane</keyword>
<keyword evidence="5" id="KW-1185">Reference proteome</keyword>
<sequence length="141" mass="14482">MTATVEQGAARPGIGGRAGGRTGDALSILLSSLCLVHCLVLSVAAGALSLAGAWVQTAWAHWALAFAAAALSSWTLLRERRGLSRIVIGLAAFGVVLLFLGATETPSAAWGTRVTVFGGLILIAAHGLNWRRRFASPCGAC</sequence>
<gene>
    <name evidence="2" type="ORF">EQG53_12445</name>
    <name evidence="3" type="ORF">I6H83_10005</name>
</gene>
<evidence type="ECO:0000313" key="4">
    <source>
        <dbReference type="Proteomes" id="UP000287388"/>
    </source>
</evidence>
<dbReference type="AlphaFoldDB" id="A0A410NYT9"/>
<evidence type="ECO:0000313" key="3">
    <source>
        <dbReference type="EMBL" id="QQB87517.1"/>
    </source>
</evidence>
<dbReference type="Proteomes" id="UP000596117">
    <property type="component" value="Chromosome"/>
</dbReference>
<protein>
    <submittedName>
        <fullName evidence="2">MerC family mercury resistance protein</fullName>
    </submittedName>
</protein>
<dbReference type="Proteomes" id="UP000287388">
    <property type="component" value="Chromosome"/>
</dbReference>